<evidence type="ECO:0000256" key="5">
    <source>
        <dbReference type="ARBA" id="ARBA00023136"/>
    </source>
</evidence>
<evidence type="ECO:0000256" key="3">
    <source>
        <dbReference type="ARBA" id="ARBA00022692"/>
    </source>
</evidence>
<proteinExistence type="predicted"/>
<keyword evidence="4" id="KW-1133">Transmembrane helix</keyword>
<dbReference type="RefSeq" id="WP_086090851.1">
    <property type="nucleotide sequence ID" value="NZ_CP021112.1"/>
</dbReference>
<evidence type="ECO:0000256" key="4">
    <source>
        <dbReference type="ARBA" id="ARBA00022989"/>
    </source>
</evidence>
<dbReference type="EMBL" id="CP021112">
    <property type="protein sequence ID" value="ARQ02419.1"/>
    <property type="molecule type" value="Genomic_DNA"/>
</dbReference>
<evidence type="ECO:0000256" key="1">
    <source>
        <dbReference type="ARBA" id="ARBA00004651"/>
    </source>
</evidence>
<dbReference type="GO" id="GO:0005886">
    <property type="term" value="C:plasma membrane"/>
    <property type="evidence" value="ECO:0007669"/>
    <property type="project" value="UniProtKB-SubCell"/>
</dbReference>
<evidence type="ECO:0000256" key="2">
    <source>
        <dbReference type="ARBA" id="ARBA00022475"/>
    </source>
</evidence>
<reference evidence="6 7" key="1">
    <citation type="submission" date="2017-05" db="EMBL/GenBank/DDBJ databases">
        <title>Full genome sequence of Pseudorhodoplanes sinuspersici.</title>
        <authorList>
            <person name="Dastgheib S.M.M."/>
            <person name="Shavandi M."/>
            <person name="Tirandaz H."/>
        </authorList>
    </citation>
    <scope>NUCLEOTIDE SEQUENCE [LARGE SCALE GENOMIC DNA]</scope>
    <source>
        <strain evidence="6 7">RIPI110</strain>
    </source>
</reference>
<comment type="subcellular location">
    <subcellularLocation>
        <location evidence="1">Cell membrane</location>
        <topology evidence="1">Multi-pass membrane protein</topology>
    </subcellularLocation>
</comment>
<sequence>MSATVNEVPMAAPDNTRRSRFSVTKVAAIGDQIVVSLTNFALTLAIGRAFSAEEFASFGIGLSIGLMVQGLQRHTVTIPLALQPDTRVARRHRAILAEQYILLLAVLAVGLAVVVGTLFVPLPRYGHLIILASAVSLVVYLQLEFSRAFLIKTGRAGFLLLSAAWYGLISLVLAGAALLHLIGYETLLVVLGSAMLLHALALMMTVGIPAWSRGKQLLRHDLLRYGGWSAAATLTYSGYNHLPLLLLGAMAAPIHAAIFVATRSLMQPLQIIMRGLDIADKSVFAKVARHPGTRDTLIFTLNCAAFYAVISLVYCVTAGLFANQLVALAYGSKFSGVGGALIAWLPVYVLMGLAMPLESLVYARRDFRHYFLLRGLASVLAFGLSIPLSIYYFETGAIAACAAGWLLAVVGTTIRLVRTTK</sequence>
<dbReference type="OrthoDB" id="3701119at2"/>
<accession>A0A1W6ZYC7</accession>
<dbReference type="InterPro" id="IPR050833">
    <property type="entry name" value="Poly_Biosynth_Transport"/>
</dbReference>
<keyword evidence="5" id="KW-0472">Membrane</keyword>
<keyword evidence="2" id="KW-1003">Cell membrane</keyword>
<keyword evidence="7" id="KW-1185">Reference proteome</keyword>
<dbReference type="AlphaFoldDB" id="A0A1W6ZYC7"/>
<gene>
    <name evidence="6" type="ORF">CAK95_27415</name>
</gene>
<organism evidence="6 7">
    <name type="scientific">Pseudorhodoplanes sinuspersici</name>
    <dbReference type="NCBI Taxonomy" id="1235591"/>
    <lineage>
        <taxon>Bacteria</taxon>
        <taxon>Pseudomonadati</taxon>
        <taxon>Pseudomonadota</taxon>
        <taxon>Alphaproteobacteria</taxon>
        <taxon>Hyphomicrobiales</taxon>
        <taxon>Pseudorhodoplanes</taxon>
    </lineage>
</organism>
<evidence type="ECO:0000313" key="6">
    <source>
        <dbReference type="EMBL" id="ARQ02419.1"/>
    </source>
</evidence>
<dbReference type="Proteomes" id="UP000194137">
    <property type="component" value="Chromosome"/>
</dbReference>
<dbReference type="PANTHER" id="PTHR30250:SF11">
    <property type="entry name" value="O-ANTIGEN TRANSPORTER-RELATED"/>
    <property type="match status" value="1"/>
</dbReference>
<protein>
    <submittedName>
        <fullName evidence="6">Uncharacterized protein</fullName>
    </submittedName>
</protein>
<keyword evidence="3" id="KW-0812">Transmembrane</keyword>
<dbReference type="STRING" id="1235591.CAK95_27415"/>
<dbReference type="PANTHER" id="PTHR30250">
    <property type="entry name" value="PST FAMILY PREDICTED COLANIC ACID TRANSPORTER"/>
    <property type="match status" value="1"/>
</dbReference>
<evidence type="ECO:0000313" key="7">
    <source>
        <dbReference type="Proteomes" id="UP000194137"/>
    </source>
</evidence>
<dbReference type="KEGG" id="psin:CAK95_27415"/>
<name>A0A1W6ZYC7_9HYPH</name>